<evidence type="ECO:0000313" key="6">
    <source>
        <dbReference type="Proteomes" id="UP000275078"/>
    </source>
</evidence>
<accession>A0A3N4HYT2</accession>
<keyword evidence="5" id="KW-0378">Hydrolase</keyword>
<evidence type="ECO:0000256" key="4">
    <source>
        <dbReference type="ARBA" id="ARBA00049426"/>
    </source>
</evidence>
<dbReference type="PANTHER" id="PTHR31268">
    <property type="match status" value="1"/>
</dbReference>
<comment type="similarity">
    <text evidence="2">Belongs to the glycosyl hydrolases 36 family.</text>
</comment>
<name>A0A3N4HYT2_ASCIM</name>
<keyword evidence="6" id="KW-1185">Reference proteome</keyword>
<sequence length="912" mass="102630">MAEPTFNAFIYPPLGKNTIIPARSLVQNTVHFDAVFEVCSGGPISDDVQFEVILWWRPFAPGHSIVTMNGQVWRPSKFIMRKRQVDDFAFVTPGPPGSTRRLDAFELDVKLPLRPDCFLELREDVDRFMGIDFCLKYRFGDGPWLWNGRRTGGRDGRVVVQSVFPRAFVDVGRRYFRKEAITNFYNKPQVIKHDSKSVIFRITTDTNAATEQAGATMRLVTFSKVSQWMAISKIAAPWMGPQWSSSPVVDLEGRDTMMLLVQQDDGNHICIVVVSGQKSKFDPGKTVGTRYLFSDNAFPNEVFVRAFADGTAEVSEVEVLVYMGVGIDPITLVSDLMRFVGTDPQVQQNTAPDVVQQAKQDRFWTQGLSYCTWNGLGWDLSSEKIKNVLDGLASKGIKIANLVVDDNWQTLSGRSYGSAGTWSDFEANEKFPGGLKEMVRATKSSFPWIQNIGVWHALHGYWDGITPGSKLAQSYDTIQAEWMDNVNQVKKNLTFISPKDIGRFYMDFYKYLSESGITCVKTDVQSRIDELEHVAEKGPLYPAYQQALLKASEKYLEGRTIYCMSHIPRIIFPHLSSHMAASTSPNPPIMRTSDDFYPTNPDTHPYHIFSNSMNGLFLSSAYCLQDWDMFQTHDGGYSLLHAFGRALSGGPVFITDAPGQTDAHIINSLCAPTPRSAALHTISIDKRSHPRNPYHRFGEETIFEIEAATNDGLGKVVGIVNLCKMAVENLLPSETFLPQTRIPEEYRLFSYKHGFLATPRPGTLDYLLVHLQPNEWDIITALRFSICTAGVRSATVVGYTDKLLPSASLKKVRYDWEMAAQAVLVSCSVDFLGQLRIYTEGFEAKGVTVDISGTKVQQDYVSVEHAGGPNQQWVVVDLVKFWEEGDFWEKPEEVERWTAGKEEVEVMVRISW</sequence>
<comment type="catalytic activity">
    <reaction evidence="4">
        <text>alpha-D-galactosyl-(1-&gt;3)-1D-myo-inositol + sucrose = raffinose + myo-inositol</text>
        <dbReference type="Rhea" id="RHEA:20161"/>
        <dbReference type="ChEBI" id="CHEBI:16634"/>
        <dbReference type="ChEBI" id="CHEBI:17268"/>
        <dbReference type="ChEBI" id="CHEBI:17505"/>
        <dbReference type="ChEBI" id="CHEBI:17992"/>
        <dbReference type="EC" id="2.4.1.82"/>
    </reaction>
</comment>
<evidence type="ECO:0000256" key="2">
    <source>
        <dbReference type="ARBA" id="ARBA00007240"/>
    </source>
</evidence>
<dbReference type="GO" id="GO:0047274">
    <property type="term" value="F:galactinol-sucrose galactosyltransferase activity"/>
    <property type="evidence" value="ECO:0007669"/>
    <property type="project" value="UniProtKB-EC"/>
</dbReference>
<protein>
    <submittedName>
        <fullName evidence="5">Glycoside hydrolase</fullName>
    </submittedName>
</protein>
<dbReference type="OrthoDB" id="4664297at2759"/>
<gene>
    <name evidence="5" type="ORF">BJ508DRAFT_417302</name>
</gene>
<dbReference type="SUPFAM" id="SSF51445">
    <property type="entry name" value="(Trans)glycosidases"/>
    <property type="match status" value="1"/>
</dbReference>
<dbReference type="InterPro" id="IPR008811">
    <property type="entry name" value="Glycosyl_hydrolases_36"/>
</dbReference>
<evidence type="ECO:0000313" key="5">
    <source>
        <dbReference type="EMBL" id="RPA77091.1"/>
    </source>
</evidence>
<dbReference type="STRING" id="1160509.A0A3N4HYT2"/>
<reference evidence="5 6" key="1">
    <citation type="journal article" date="2018" name="Nat. Ecol. Evol.">
        <title>Pezizomycetes genomes reveal the molecular basis of ectomycorrhizal truffle lifestyle.</title>
        <authorList>
            <person name="Murat C."/>
            <person name="Payen T."/>
            <person name="Noel B."/>
            <person name="Kuo A."/>
            <person name="Morin E."/>
            <person name="Chen J."/>
            <person name="Kohler A."/>
            <person name="Krizsan K."/>
            <person name="Balestrini R."/>
            <person name="Da Silva C."/>
            <person name="Montanini B."/>
            <person name="Hainaut M."/>
            <person name="Levati E."/>
            <person name="Barry K.W."/>
            <person name="Belfiori B."/>
            <person name="Cichocki N."/>
            <person name="Clum A."/>
            <person name="Dockter R.B."/>
            <person name="Fauchery L."/>
            <person name="Guy J."/>
            <person name="Iotti M."/>
            <person name="Le Tacon F."/>
            <person name="Lindquist E.A."/>
            <person name="Lipzen A."/>
            <person name="Malagnac F."/>
            <person name="Mello A."/>
            <person name="Molinier V."/>
            <person name="Miyauchi S."/>
            <person name="Poulain J."/>
            <person name="Riccioni C."/>
            <person name="Rubini A."/>
            <person name="Sitrit Y."/>
            <person name="Splivallo R."/>
            <person name="Traeger S."/>
            <person name="Wang M."/>
            <person name="Zifcakova L."/>
            <person name="Wipf D."/>
            <person name="Zambonelli A."/>
            <person name="Paolocci F."/>
            <person name="Nowrousian M."/>
            <person name="Ottonello S."/>
            <person name="Baldrian P."/>
            <person name="Spatafora J.W."/>
            <person name="Henrissat B."/>
            <person name="Nagy L.G."/>
            <person name="Aury J.M."/>
            <person name="Wincker P."/>
            <person name="Grigoriev I.V."/>
            <person name="Bonfante P."/>
            <person name="Martin F.M."/>
        </authorList>
    </citation>
    <scope>NUCLEOTIDE SEQUENCE [LARGE SCALE GENOMIC DNA]</scope>
    <source>
        <strain evidence="5 6">RN42</strain>
    </source>
</reference>
<proteinExistence type="inferred from homology"/>
<dbReference type="InterPro" id="IPR013785">
    <property type="entry name" value="Aldolase_TIM"/>
</dbReference>
<dbReference type="InterPro" id="IPR017853">
    <property type="entry name" value="GH"/>
</dbReference>
<dbReference type="Pfam" id="PF05691">
    <property type="entry name" value="Raffinose_syn"/>
    <property type="match status" value="1"/>
</dbReference>
<dbReference type="Proteomes" id="UP000275078">
    <property type="component" value="Unassembled WGS sequence"/>
</dbReference>
<evidence type="ECO:0000256" key="1">
    <source>
        <dbReference type="ARBA" id="ARBA00001255"/>
    </source>
</evidence>
<dbReference type="AlphaFoldDB" id="A0A3N4HYT2"/>
<comment type="catalytic activity">
    <reaction evidence="1">
        <text>Hydrolysis of terminal, non-reducing alpha-D-galactose residues in alpha-D-galactosides, including galactose oligosaccharides, galactomannans and galactolipids.</text>
        <dbReference type="EC" id="3.2.1.22"/>
    </reaction>
</comment>
<dbReference type="PANTHER" id="PTHR31268:SF32">
    <property type="entry name" value="GALACTINOL--SUCROSE GALACTOSYLTRANSFERASE 2-RELATED"/>
    <property type="match status" value="1"/>
</dbReference>
<dbReference type="Gene3D" id="3.20.20.70">
    <property type="entry name" value="Aldolase class I"/>
    <property type="match status" value="1"/>
</dbReference>
<dbReference type="EMBL" id="ML119732">
    <property type="protein sequence ID" value="RPA77091.1"/>
    <property type="molecule type" value="Genomic_DNA"/>
</dbReference>
<dbReference type="GO" id="GO:0004557">
    <property type="term" value="F:alpha-galactosidase activity"/>
    <property type="evidence" value="ECO:0007669"/>
    <property type="project" value="UniProtKB-EC"/>
</dbReference>
<evidence type="ECO:0000256" key="3">
    <source>
        <dbReference type="ARBA" id="ARBA00023277"/>
    </source>
</evidence>
<keyword evidence="3" id="KW-0119">Carbohydrate metabolism</keyword>
<organism evidence="5 6">
    <name type="scientific">Ascobolus immersus RN42</name>
    <dbReference type="NCBI Taxonomy" id="1160509"/>
    <lineage>
        <taxon>Eukaryota</taxon>
        <taxon>Fungi</taxon>
        <taxon>Dikarya</taxon>
        <taxon>Ascomycota</taxon>
        <taxon>Pezizomycotina</taxon>
        <taxon>Pezizomycetes</taxon>
        <taxon>Pezizales</taxon>
        <taxon>Ascobolaceae</taxon>
        <taxon>Ascobolus</taxon>
    </lineage>
</organism>